<proteinExistence type="predicted"/>
<reference evidence="2 3" key="1">
    <citation type="submission" date="2015-03" db="EMBL/GenBank/DDBJ databases">
        <title>Genome sequencing of Methylobacterium aquaticum DSM16371 type strain.</title>
        <authorList>
            <person name="Chaudhry V."/>
            <person name="Patil P.B."/>
        </authorList>
    </citation>
    <scope>NUCLEOTIDE SEQUENCE [LARGE SCALE GENOMIC DNA]</scope>
    <source>
        <strain evidence="2 3">DSM 16371</strain>
    </source>
</reference>
<evidence type="ECO:0000313" key="2">
    <source>
        <dbReference type="EMBL" id="KMO31496.1"/>
    </source>
</evidence>
<accession>A0A0J6UYP8</accession>
<evidence type="ECO:0000259" key="1">
    <source>
        <dbReference type="Pfam" id="PF08241"/>
    </source>
</evidence>
<dbReference type="InterPro" id="IPR013216">
    <property type="entry name" value="Methyltransf_11"/>
</dbReference>
<dbReference type="GO" id="GO:0032259">
    <property type="term" value="P:methylation"/>
    <property type="evidence" value="ECO:0007669"/>
    <property type="project" value="UniProtKB-KW"/>
</dbReference>
<protein>
    <submittedName>
        <fullName evidence="2">Methyltransferase</fullName>
    </submittedName>
</protein>
<name>A0A0J6UYP8_9HYPH</name>
<dbReference type="GO" id="GO:0008757">
    <property type="term" value="F:S-adenosylmethionine-dependent methyltransferase activity"/>
    <property type="evidence" value="ECO:0007669"/>
    <property type="project" value="InterPro"/>
</dbReference>
<dbReference type="RefSeq" id="WP_048465443.1">
    <property type="nucleotide sequence ID" value="NZ_JBNTQU010000007.1"/>
</dbReference>
<dbReference type="Pfam" id="PF08241">
    <property type="entry name" value="Methyltransf_11"/>
    <property type="match status" value="1"/>
</dbReference>
<keyword evidence="2" id="KW-0808">Transferase</keyword>
<dbReference type="EMBL" id="LABX01000154">
    <property type="protein sequence ID" value="KMO31496.1"/>
    <property type="molecule type" value="Genomic_DNA"/>
</dbReference>
<dbReference type="SUPFAM" id="SSF53335">
    <property type="entry name" value="S-adenosyl-L-methionine-dependent methyltransferases"/>
    <property type="match status" value="1"/>
</dbReference>
<sequence>MVSSWRDFWDRDNPIYVNDRHKARHYAGLAREIVALVPHPGAVVLDHGSGEALSADRIAGACRRLYLCDASPRQRLALAQRFAACPAITVLAPDDLAALPAASLDLVVANSLAQYLTGPELDACLRDWRRLLKPGACLILADVIPPHLGAVADATALLAFARRDGFLWAALLGLARTCLSDYRALRRRLGLARYDEAGMLARLREAGFAAERMPRNLGHNQGRMGFVARA</sequence>
<keyword evidence="2" id="KW-0489">Methyltransferase</keyword>
<gene>
    <name evidence="2" type="ORF">VP06_19530</name>
</gene>
<dbReference type="Proteomes" id="UP000035929">
    <property type="component" value="Unassembled WGS sequence"/>
</dbReference>
<dbReference type="AlphaFoldDB" id="A0A0J6UYP8"/>
<dbReference type="InterPro" id="IPR029063">
    <property type="entry name" value="SAM-dependent_MTases_sf"/>
</dbReference>
<comment type="caution">
    <text evidence="2">The sequence shown here is derived from an EMBL/GenBank/DDBJ whole genome shotgun (WGS) entry which is preliminary data.</text>
</comment>
<organism evidence="2 3">
    <name type="scientific">Methylobacterium aquaticum</name>
    <dbReference type="NCBI Taxonomy" id="270351"/>
    <lineage>
        <taxon>Bacteria</taxon>
        <taxon>Pseudomonadati</taxon>
        <taxon>Pseudomonadota</taxon>
        <taxon>Alphaproteobacteria</taxon>
        <taxon>Hyphomicrobiales</taxon>
        <taxon>Methylobacteriaceae</taxon>
        <taxon>Methylobacterium</taxon>
    </lineage>
</organism>
<dbReference type="PATRIC" id="fig|270351.6.peg.1598"/>
<dbReference type="OrthoDB" id="7334795at2"/>
<dbReference type="Gene3D" id="3.40.50.150">
    <property type="entry name" value="Vaccinia Virus protein VP39"/>
    <property type="match status" value="1"/>
</dbReference>
<evidence type="ECO:0000313" key="3">
    <source>
        <dbReference type="Proteomes" id="UP000035929"/>
    </source>
</evidence>
<feature type="domain" description="Methyltransferase type 11" evidence="1">
    <location>
        <begin position="45"/>
        <end position="139"/>
    </location>
</feature>